<dbReference type="GO" id="GO:0005634">
    <property type="term" value="C:nucleus"/>
    <property type="evidence" value="ECO:0007669"/>
    <property type="project" value="UniProtKB-SubCell"/>
</dbReference>
<keyword evidence="3" id="KW-0479">Metal-binding</keyword>
<dbReference type="Proteomes" id="UP000594220">
    <property type="component" value="Unplaced"/>
</dbReference>
<keyword evidence="13" id="KW-0812">Transmembrane</keyword>
<keyword evidence="8" id="KW-0238">DNA-binding</keyword>
<evidence type="ECO:0000256" key="3">
    <source>
        <dbReference type="ARBA" id="ARBA00022723"/>
    </source>
</evidence>
<feature type="domain" description="C2H2-type" evidence="14">
    <location>
        <begin position="12"/>
        <end position="38"/>
    </location>
</feature>
<keyword evidence="13" id="KW-0472">Membrane</keyword>
<feature type="compositionally biased region" description="Low complexity" evidence="12">
    <location>
        <begin position="79"/>
        <end position="91"/>
    </location>
</feature>
<dbReference type="Ensembl" id="ENSCPRT00005002637.1">
    <property type="protein sequence ID" value="ENSCPRP00005002252.1"/>
    <property type="gene ID" value="ENSCPRG00005001646.1"/>
</dbReference>
<dbReference type="SMART" id="SM00355">
    <property type="entry name" value="ZnF_C2H2"/>
    <property type="match status" value="2"/>
</dbReference>
<keyword evidence="7" id="KW-0805">Transcription regulation</keyword>
<evidence type="ECO:0000256" key="10">
    <source>
        <dbReference type="ARBA" id="ARBA00023242"/>
    </source>
</evidence>
<evidence type="ECO:0000256" key="9">
    <source>
        <dbReference type="ARBA" id="ARBA00023163"/>
    </source>
</evidence>
<evidence type="ECO:0000256" key="8">
    <source>
        <dbReference type="ARBA" id="ARBA00023125"/>
    </source>
</evidence>
<keyword evidence="6" id="KW-0862">Zinc</keyword>
<keyword evidence="16" id="KW-1185">Reference proteome</keyword>
<proteinExistence type="predicted"/>
<reference evidence="15" key="1">
    <citation type="submission" date="2025-08" db="UniProtKB">
        <authorList>
            <consortium name="Ensembl"/>
        </authorList>
    </citation>
    <scope>IDENTIFICATION</scope>
</reference>
<feature type="domain" description="C2H2-type" evidence="14">
    <location>
        <begin position="39"/>
        <end position="71"/>
    </location>
</feature>
<keyword evidence="10" id="KW-0539">Nucleus</keyword>
<evidence type="ECO:0000256" key="11">
    <source>
        <dbReference type="PROSITE-ProRule" id="PRU00042"/>
    </source>
</evidence>
<organism evidence="15 16">
    <name type="scientific">Crocodylus porosus</name>
    <name type="common">Saltwater crocodile</name>
    <name type="synonym">Estuarine crocodile</name>
    <dbReference type="NCBI Taxonomy" id="8502"/>
    <lineage>
        <taxon>Eukaryota</taxon>
        <taxon>Metazoa</taxon>
        <taxon>Chordata</taxon>
        <taxon>Craniata</taxon>
        <taxon>Vertebrata</taxon>
        <taxon>Euteleostomi</taxon>
        <taxon>Archelosauria</taxon>
        <taxon>Archosauria</taxon>
        <taxon>Crocodylia</taxon>
        <taxon>Longirostres</taxon>
        <taxon>Crocodylidae</taxon>
        <taxon>Crocodylus</taxon>
    </lineage>
</organism>
<dbReference type="FunFam" id="3.30.160.60:FF:002343">
    <property type="entry name" value="Zinc finger protein 33A"/>
    <property type="match status" value="1"/>
</dbReference>
<comment type="function">
    <text evidence="1">May be involved in transcriptional regulation.</text>
</comment>
<comment type="subcellular location">
    <subcellularLocation>
        <location evidence="2">Nucleus</location>
    </subcellularLocation>
</comment>
<keyword evidence="5 11" id="KW-0863">Zinc-finger</keyword>
<keyword evidence="4" id="KW-0677">Repeat</keyword>
<evidence type="ECO:0000256" key="5">
    <source>
        <dbReference type="ARBA" id="ARBA00022771"/>
    </source>
</evidence>
<evidence type="ECO:0000256" key="6">
    <source>
        <dbReference type="ARBA" id="ARBA00022833"/>
    </source>
</evidence>
<evidence type="ECO:0000259" key="14">
    <source>
        <dbReference type="PROSITE" id="PS50157"/>
    </source>
</evidence>
<feature type="transmembrane region" description="Helical" evidence="13">
    <location>
        <begin position="166"/>
        <end position="188"/>
    </location>
</feature>
<dbReference type="GO" id="GO:0000978">
    <property type="term" value="F:RNA polymerase II cis-regulatory region sequence-specific DNA binding"/>
    <property type="evidence" value="ECO:0007669"/>
    <property type="project" value="TreeGrafter"/>
</dbReference>
<keyword evidence="13" id="KW-1133">Transmembrane helix</keyword>
<dbReference type="Pfam" id="PF00096">
    <property type="entry name" value="zf-C2H2"/>
    <property type="match status" value="1"/>
</dbReference>
<evidence type="ECO:0000256" key="13">
    <source>
        <dbReference type="SAM" id="Phobius"/>
    </source>
</evidence>
<dbReference type="SUPFAM" id="SSF57667">
    <property type="entry name" value="beta-beta-alpha zinc fingers"/>
    <property type="match status" value="1"/>
</dbReference>
<accession>A0A7M4DZR8</accession>
<evidence type="ECO:0000313" key="15">
    <source>
        <dbReference type="Ensembl" id="ENSCPRP00005002252.1"/>
    </source>
</evidence>
<evidence type="ECO:0000256" key="2">
    <source>
        <dbReference type="ARBA" id="ARBA00004123"/>
    </source>
</evidence>
<reference evidence="15" key="2">
    <citation type="submission" date="2025-09" db="UniProtKB">
        <authorList>
            <consortium name="Ensembl"/>
        </authorList>
    </citation>
    <scope>IDENTIFICATION</scope>
</reference>
<dbReference type="GO" id="GO:0008270">
    <property type="term" value="F:zinc ion binding"/>
    <property type="evidence" value="ECO:0007669"/>
    <property type="project" value="UniProtKB-KW"/>
</dbReference>
<dbReference type="PROSITE" id="PS50157">
    <property type="entry name" value="ZINC_FINGER_C2H2_2"/>
    <property type="match status" value="2"/>
</dbReference>
<feature type="region of interest" description="Disordered" evidence="12">
    <location>
        <begin position="69"/>
        <end position="91"/>
    </location>
</feature>
<keyword evidence="9" id="KW-0804">Transcription</keyword>
<evidence type="ECO:0000256" key="12">
    <source>
        <dbReference type="SAM" id="MobiDB-lite"/>
    </source>
</evidence>
<evidence type="ECO:0000256" key="1">
    <source>
        <dbReference type="ARBA" id="ARBA00003767"/>
    </source>
</evidence>
<dbReference type="Gene3D" id="3.30.160.60">
    <property type="entry name" value="Classic Zinc Finger"/>
    <property type="match status" value="2"/>
</dbReference>
<dbReference type="PANTHER" id="PTHR23235">
    <property type="entry name" value="KRUEPPEL-LIKE TRANSCRIPTION FACTOR"/>
    <property type="match status" value="1"/>
</dbReference>
<dbReference type="GeneTree" id="ENSGT00940000161688"/>
<dbReference type="InterPro" id="IPR013087">
    <property type="entry name" value="Znf_C2H2_type"/>
</dbReference>
<dbReference type="AlphaFoldDB" id="A0A7M4DZR8"/>
<dbReference type="PANTHER" id="PTHR23235:SF142">
    <property type="entry name" value="ZINC FINGER PROTEIN 384"/>
    <property type="match status" value="1"/>
</dbReference>
<dbReference type="InterPro" id="IPR036236">
    <property type="entry name" value="Znf_C2H2_sf"/>
</dbReference>
<dbReference type="FunFam" id="3.30.160.60:FF:000363">
    <property type="entry name" value="Zinc finger protein 239"/>
    <property type="match status" value="1"/>
</dbReference>
<evidence type="ECO:0000256" key="7">
    <source>
        <dbReference type="ARBA" id="ARBA00023015"/>
    </source>
</evidence>
<protein>
    <recommendedName>
        <fullName evidence="14">C2H2-type domain-containing protein</fullName>
    </recommendedName>
</protein>
<evidence type="ECO:0000313" key="16">
    <source>
        <dbReference type="Proteomes" id="UP000594220"/>
    </source>
</evidence>
<name>A0A7M4DZR8_CROPO</name>
<dbReference type="GO" id="GO:0000981">
    <property type="term" value="F:DNA-binding transcription factor activity, RNA polymerase II-specific"/>
    <property type="evidence" value="ECO:0007669"/>
    <property type="project" value="TreeGrafter"/>
</dbReference>
<evidence type="ECO:0000256" key="4">
    <source>
        <dbReference type="ARBA" id="ARBA00022737"/>
    </source>
</evidence>
<sequence length="204" mass="22112">MRPRSRKRERPFPCSECGNFISKGSLKIHQRVHTGETPFTCPDCGKSFTTKGFSTKGYLKIHQKIHAEASPPHGTSRCTSAATPGRSPSPAPSAGRAFWGLIAIGALPSTSEVLHWARSLIGVRENRTGSVGVYLSAEAVLREMGFSHPLVSEGDRQKHCKYDIHAVASCIALTLIMLSLCVLCFLLEGNRGKLAKTEVQSCSC</sequence>